<comment type="similarity">
    <text evidence="2">Belongs to the TRAFAC class myosin-kinesin ATPase superfamily. Kinesin family.</text>
</comment>
<feature type="binding site" evidence="2">
    <location>
        <begin position="266"/>
        <end position="273"/>
    </location>
    <ligand>
        <name>ATP</name>
        <dbReference type="ChEBI" id="CHEBI:30616"/>
    </ligand>
</feature>
<dbReference type="GO" id="GO:0008017">
    <property type="term" value="F:microtubule binding"/>
    <property type="evidence" value="ECO:0007669"/>
    <property type="project" value="InterPro"/>
</dbReference>
<dbReference type="GO" id="GO:0015630">
    <property type="term" value="C:microtubule cytoskeleton"/>
    <property type="evidence" value="ECO:0007669"/>
    <property type="project" value="TreeGrafter"/>
</dbReference>
<sequence length="1592" mass="176712">MAGVVAPMQVWSDQDEGDEWEKSPRGDEDGVVLLPDLREEEEEPPRNSSPAVRLEDSGQDDASADAVVTELSFRGTDGDGELTIGGDSGRLSLSPVVMDLCRHVQEKVMSAREECQDLRQEASDLLEYSNAKINRVTRYLGVLADKARKLDMVVSETESRIAPLKRERKRLFNDLLSIKGPLRVYVRSRPPFDKEGPMSMATTFPDDYTIRVAQSSPGGAVSSPKKDFEYDRVFGPHISQSELFSEAQQFVQSAFDGYNVCILAYGQTGAGKTYTMEGTSQNRGVYYRSFQELLLLANQNTTPTSRYQFFVTMIEIYNEQIRDLLGTKPGAASSASARRRDFRLPEDGGVVCSVLEEEVVSANDFVNVLRQGNRSRSSGTPRSSDRQNRSHLIVTVHVEYHDSRAGERQYSKLSMVDMAGSERSRSDASGDRLTESLHINKSISTLGDVLSCLTTKKTAPPFRGSKLTSMLADSLGGDSKTLILVNVSPSFNDVQETLSSLSFGARVKNVELGLGSKDTIKKFRDMANESRKELYEREKQAGELQSEVLMLKQGLKESDGQCYLLFSELQKAWAVSTRLQTEVDSREMEIFRLEAENKLTEDRKRKGEEQIRSESAKLRLDMEEEKRRLIAEKDAEKRKALSEKDAEKRKELSEKDAEKRKALAEKDAAIESLQMKLQRMEKDLVKATEAAKRAAEHLAEQARQQVSAEEKQRQIEELAQRKALEMARPDKEALETAQKECNRLKEEREQIAAELKSECARLQEDLQKRDQLIEQLREEKEQLEQQKERISVSSSGPLKDIEFEGPLAVGDAARMKVLDKHAPAAGSPQKEQDRRSFTPTPISVADGGARRLDGRTLGGTMTSGMQPPGPQTAAVSLTKAASSLGVNNRRLGDAEIKKQEAASLESAPTTPASLEESLPVHGVVFDMPAVKTTPAGEFLTRSLQEFDPSNIETIAEISEGANKLLMLVLAAVMKAGTPREHEMLAEIRPAVFQFLRRMERLNVMDTMLVSHVRMLYIRALLGRSPELSGIQVPSVECFLERGGLASRRATPKTSPSPSPNPSQRSSFDHIRGFRVDLRQAKNSGFGRLLRLLKNVDPDTWRQHALEGRMKDINDEARKFAVGNISLAKLFAHMQQIDIQHKIRDWLAENYDFLTHEPVSDGSAVNQLDLFRTAIFDGWMTGLGVPQTPNTDALGQLLLDYTKKVYEAHLEQLKDLANVTAQEEAEDLAHMHKLMMNLEAMNTQRRKALHQMKSDIALLSYEENGVQLKVDSGVSHDDRIQSLRTLSAIAKQSEDLRKEAAKGPGRNKSMLMQLEDMEQRASRLMPVDREVARRYLREARKEVEKDGWKRFAMPENVSGGEESSGELSLNSAQWMPPEGSAETVTSQARNKSITVDGGNMTWSTIKFNNKQSTVVVKCSLSGGTDLVVKVQQGLLPGTGHGPGVNQRVSEGVELAEQPAIMPVPWKLVGLNVDQIETVLARLPEGLRQLVIPRVKTSEGMRARYTRLYETLAAKVGSAVTGGSAGELDRLGRRVVPGAAGGTMAGSARNPALDSLQRGQSFPNASARRRPVMTVGIPESRTLHEHGEGALATT</sequence>
<dbReference type="STRING" id="69332.A0A388KAF0"/>
<feature type="region of interest" description="Disordered" evidence="4">
    <location>
        <begin position="635"/>
        <end position="662"/>
    </location>
</feature>
<dbReference type="GO" id="GO:0007018">
    <property type="term" value="P:microtubule-based movement"/>
    <property type="evidence" value="ECO:0007669"/>
    <property type="project" value="InterPro"/>
</dbReference>
<name>A0A388KAF0_CHABU</name>
<proteinExistence type="inferred from homology"/>
<feature type="compositionally biased region" description="Basic and acidic residues" evidence="4">
    <location>
        <begin position="780"/>
        <end position="790"/>
    </location>
</feature>
<dbReference type="PROSITE" id="PS50067">
    <property type="entry name" value="KINESIN_MOTOR_2"/>
    <property type="match status" value="1"/>
</dbReference>
<dbReference type="GO" id="GO:0003777">
    <property type="term" value="F:microtubule motor activity"/>
    <property type="evidence" value="ECO:0007669"/>
    <property type="project" value="InterPro"/>
</dbReference>
<dbReference type="InterPro" id="IPR036961">
    <property type="entry name" value="Kinesin_motor_dom_sf"/>
</dbReference>
<keyword evidence="2" id="KW-0547">Nucleotide-binding</keyword>
<dbReference type="OrthoDB" id="3176171at2759"/>
<evidence type="ECO:0000259" key="5">
    <source>
        <dbReference type="PROSITE" id="PS50067"/>
    </source>
</evidence>
<organism evidence="6 7">
    <name type="scientific">Chara braunii</name>
    <name type="common">Braun's stonewort</name>
    <dbReference type="NCBI Taxonomy" id="69332"/>
    <lineage>
        <taxon>Eukaryota</taxon>
        <taxon>Viridiplantae</taxon>
        <taxon>Streptophyta</taxon>
        <taxon>Charophyceae</taxon>
        <taxon>Charales</taxon>
        <taxon>Characeae</taxon>
        <taxon>Chara</taxon>
    </lineage>
</organism>
<keyword evidence="2" id="KW-0067">ATP-binding</keyword>
<feature type="region of interest" description="Disordered" evidence="4">
    <location>
        <begin position="821"/>
        <end position="852"/>
    </location>
</feature>
<evidence type="ECO:0000256" key="3">
    <source>
        <dbReference type="SAM" id="Coils"/>
    </source>
</evidence>
<accession>A0A388KAF0</accession>
<dbReference type="CDD" id="cd06503">
    <property type="entry name" value="ATP-synt_Fo_b"/>
    <property type="match status" value="1"/>
</dbReference>
<evidence type="ECO:0000256" key="4">
    <source>
        <dbReference type="SAM" id="MobiDB-lite"/>
    </source>
</evidence>
<evidence type="ECO:0000313" key="6">
    <source>
        <dbReference type="EMBL" id="GBG67038.1"/>
    </source>
</evidence>
<dbReference type="PANTHER" id="PTHR47972">
    <property type="entry name" value="KINESIN-LIKE PROTEIN KLP-3"/>
    <property type="match status" value="1"/>
</dbReference>
<dbReference type="Pfam" id="PF00225">
    <property type="entry name" value="Kinesin"/>
    <property type="match status" value="1"/>
</dbReference>
<dbReference type="PRINTS" id="PR00380">
    <property type="entry name" value="KINESINHEAVY"/>
</dbReference>
<keyword evidence="7" id="KW-1185">Reference proteome</keyword>
<evidence type="ECO:0000313" key="7">
    <source>
        <dbReference type="Proteomes" id="UP000265515"/>
    </source>
</evidence>
<dbReference type="InterPro" id="IPR001752">
    <property type="entry name" value="Kinesin_motor_dom"/>
</dbReference>
<comment type="caution">
    <text evidence="6">The sequence shown here is derived from an EMBL/GenBank/DDBJ whole genome shotgun (WGS) entry which is preliminary data.</text>
</comment>
<evidence type="ECO:0000256" key="2">
    <source>
        <dbReference type="PROSITE-ProRule" id="PRU00283"/>
    </source>
</evidence>
<dbReference type="Gene3D" id="3.40.850.10">
    <property type="entry name" value="Kinesin motor domain"/>
    <property type="match status" value="1"/>
</dbReference>
<keyword evidence="3" id="KW-0175">Coiled coil</keyword>
<feature type="region of interest" description="Disordered" evidence="4">
    <location>
        <begin position="371"/>
        <end position="391"/>
    </location>
</feature>
<dbReference type="FunFam" id="3.40.850.10:FF:000113">
    <property type="entry name" value="Kinesin-like protein"/>
    <property type="match status" value="1"/>
</dbReference>
<feature type="region of interest" description="Disordered" evidence="4">
    <location>
        <begin position="780"/>
        <end position="801"/>
    </location>
</feature>
<feature type="region of interest" description="Disordered" evidence="4">
    <location>
        <begin position="1"/>
        <end position="63"/>
    </location>
</feature>
<dbReference type="GO" id="GO:0005524">
    <property type="term" value="F:ATP binding"/>
    <property type="evidence" value="ECO:0007669"/>
    <property type="project" value="UniProtKB-UniRule"/>
</dbReference>
<dbReference type="OMA" id="SAREECQ"/>
<evidence type="ECO:0000256" key="1">
    <source>
        <dbReference type="ARBA" id="ARBA00023175"/>
    </source>
</evidence>
<dbReference type="InterPro" id="IPR027640">
    <property type="entry name" value="Kinesin-like_fam"/>
</dbReference>
<feature type="compositionally biased region" description="Polar residues" evidence="4">
    <location>
        <begin position="371"/>
        <end position="382"/>
    </location>
</feature>
<feature type="region of interest" description="Disordered" evidence="4">
    <location>
        <begin position="1539"/>
        <end position="1571"/>
    </location>
</feature>
<dbReference type="SMART" id="SM00129">
    <property type="entry name" value="KISc"/>
    <property type="match status" value="1"/>
</dbReference>
<dbReference type="InterPro" id="IPR027417">
    <property type="entry name" value="P-loop_NTPase"/>
</dbReference>
<dbReference type="Gramene" id="GBG67038">
    <property type="protein sequence ID" value="GBG67038"/>
    <property type="gene ID" value="CBR_g78819"/>
</dbReference>
<dbReference type="Proteomes" id="UP000265515">
    <property type="component" value="Unassembled WGS sequence"/>
</dbReference>
<feature type="coiled-coil region" evidence="3">
    <location>
        <begin position="101"/>
        <end position="128"/>
    </location>
</feature>
<protein>
    <recommendedName>
        <fullName evidence="5">Kinesin motor domain-containing protein</fullName>
    </recommendedName>
</protein>
<dbReference type="SUPFAM" id="SSF52540">
    <property type="entry name" value="P-loop containing nucleoside triphosphate hydrolases"/>
    <property type="match status" value="1"/>
</dbReference>
<keyword evidence="1 2" id="KW-0505">Motor protein</keyword>
<dbReference type="PANTHER" id="PTHR47972:SF22">
    <property type="entry name" value="KINESIN-LIKE PROTEIN KIN-14A-RELATED"/>
    <property type="match status" value="1"/>
</dbReference>
<reference evidence="6 7" key="1">
    <citation type="journal article" date="2018" name="Cell">
        <title>The Chara Genome: Secondary Complexity and Implications for Plant Terrestrialization.</title>
        <authorList>
            <person name="Nishiyama T."/>
            <person name="Sakayama H."/>
            <person name="Vries J.D."/>
            <person name="Buschmann H."/>
            <person name="Saint-Marcoux D."/>
            <person name="Ullrich K.K."/>
            <person name="Haas F.B."/>
            <person name="Vanderstraeten L."/>
            <person name="Becker D."/>
            <person name="Lang D."/>
            <person name="Vosolsobe S."/>
            <person name="Rombauts S."/>
            <person name="Wilhelmsson P.K.I."/>
            <person name="Janitza P."/>
            <person name="Kern R."/>
            <person name="Heyl A."/>
            <person name="Rumpler F."/>
            <person name="Villalobos L.I.A.C."/>
            <person name="Clay J.M."/>
            <person name="Skokan R."/>
            <person name="Toyoda A."/>
            <person name="Suzuki Y."/>
            <person name="Kagoshima H."/>
            <person name="Schijlen E."/>
            <person name="Tajeshwar N."/>
            <person name="Catarino B."/>
            <person name="Hetherington A.J."/>
            <person name="Saltykova A."/>
            <person name="Bonnot C."/>
            <person name="Breuninger H."/>
            <person name="Symeonidi A."/>
            <person name="Radhakrishnan G.V."/>
            <person name="Van Nieuwerburgh F."/>
            <person name="Deforce D."/>
            <person name="Chang C."/>
            <person name="Karol K.G."/>
            <person name="Hedrich R."/>
            <person name="Ulvskov P."/>
            <person name="Glockner G."/>
            <person name="Delwiche C.F."/>
            <person name="Petrasek J."/>
            <person name="Van de Peer Y."/>
            <person name="Friml J."/>
            <person name="Beilby M."/>
            <person name="Dolan L."/>
            <person name="Kohara Y."/>
            <person name="Sugano S."/>
            <person name="Fujiyama A."/>
            <person name="Delaux P.-M."/>
            <person name="Quint M."/>
            <person name="TheiBen G."/>
            <person name="Hagemann M."/>
            <person name="Harholt J."/>
            <person name="Dunand C."/>
            <person name="Zachgo S."/>
            <person name="Langdale J."/>
            <person name="Maumus F."/>
            <person name="Straeten D.V.D."/>
            <person name="Gould S.B."/>
            <person name="Rensing S.A."/>
        </authorList>
    </citation>
    <scope>NUCLEOTIDE SEQUENCE [LARGE SCALE GENOMIC DNA]</scope>
    <source>
        <strain evidence="6 7">S276</strain>
    </source>
</reference>
<feature type="region of interest" description="Disordered" evidence="4">
    <location>
        <begin position="1046"/>
        <end position="1066"/>
    </location>
</feature>
<feature type="domain" description="Kinesin motor" evidence="5">
    <location>
        <begin position="181"/>
        <end position="510"/>
    </location>
</feature>
<dbReference type="EMBL" id="BFEA01000082">
    <property type="protein sequence ID" value="GBG67038.1"/>
    <property type="molecule type" value="Genomic_DNA"/>
</dbReference>
<gene>
    <name evidence="6" type="ORF">CBR_g78819</name>
</gene>